<evidence type="ECO:0000256" key="7">
    <source>
        <dbReference type="ARBA" id="ARBA00022840"/>
    </source>
</evidence>
<keyword evidence="3" id="KW-0597">Phosphoprotein</keyword>
<dbReference type="Pfam" id="PF07730">
    <property type="entry name" value="HisKA_3"/>
    <property type="match status" value="1"/>
</dbReference>
<dbReference type="GO" id="GO:0000155">
    <property type="term" value="F:phosphorelay sensor kinase activity"/>
    <property type="evidence" value="ECO:0007669"/>
    <property type="project" value="InterPro"/>
</dbReference>
<keyword evidence="9" id="KW-1133">Transmembrane helix</keyword>
<dbReference type="Proteomes" id="UP000308705">
    <property type="component" value="Unassembled WGS sequence"/>
</dbReference>
<keyword evidence="8" id="KW-0902">Two-component regulatory system</keyword>
<evidence type="ECO:0000313" key="11">
    <source>
        <dbReference type="EMBL" id="TKK91746.1"/>
    </source>
</evidence>
<comment type="caution">
    <text evidence="11">The sequence shown here is derived from an EMBL/GenBank/DDBJ whole genome shotgun (WGS) entry which is preliminary data.</text>
</comment>
<evidence type="ECO:0000259" key="10">
    <source>
        <dbReference type="PROSITE" id="PS50109"/>
    </source>
</evidence>
<comment type="catalytic activity">
    <reaction evidence="1">
        <text>ATP + protein L-histidine = ADP + protein N-phospho-L-histidine.</text>
        <dbReference type="EC" id="2.7.13.3"/>
    </reaction>
</comment>
<dbReference type="SUPFAM" id="SSF55874">
    <property type="entry name" value="ATPase domain of HSP90 chaperone/DNA topoisomerase II/histidine kinase"/>
    <property type="match status" value="1"/>
</dbReference>
<evidence type="ECO:0000256" key="8">
    <source>
        <dbReference type="ARBA" id="ARBA00023012"/>
    </source>
</evidence>
<keyword evidence="9" id="KW-0472">Membrane</keyword>
<feature type="transmembrane region" description="Helical" evidence="9">
    <location>
        <begin position="130"/>
        <end position="148"/>
    </location>
</feature>
<dbReference type="InterPro" id="IPR036890">
    <property type="entry name" value="HATPase_C_sf"/>
</dbReference>
<evidence type="ECO:0000256" key="4">
    <source>
        <dbReference type="ARBA" id="ARBA00022679"/>
    </source>
</evidence>
<sequence>MSRPVPWVSPVLYGAVLIAGLYAWLAGLGDTRPVPFVAGLAALAVLDRFERRIDPVLLLALRVGLFTLVASADGAGLSRVLFVLVPFTAYFAFGRTVSVALAVGCVVVFAAAGTIHDPHWLADAGQVSDLLMFCVGLVLAVTMAAVAAEERRARMELAASAAAVAELSATAERNRVARDIHDDLGHHLTAIVVLLEKATAFRDLDAGAADRAVADAHGSARRALEDVRRSVRTLRESFSLEEALSALVEGQPDVVLEFSGEEGGHDPAALRALYRAAQEGITNARRHARATRVSVAASLDPRGAELVVSDDGRGFAPESEGYGLLGMRERVELAGGRVDIGSPPGGGTRLTVTIPRRAAP</sequence>
<evidence type="ECO:0000256" key="2">
    <source>
        <dbReference type="ARBA" id="ARBA00012438"/>
    </source>
</evidence>
<evidence type="ECO:0000256" key="1">
    <source>
        <dbReference type="ARBA" id="ARBA00000085"/>
    </source>
</evidence>
<name>A0A4U3MTB5_9ACTN</name>
<dbReference type="EC" id="2.7.13.3" evidence="2"/>
<dbReference type="InterPro" id="IPR003594">
    <property type="entry name" value="HATPase_dom"/>
</dbReference>
<dbReference type="SMART" id="SM00387">
    <property type="entry name" value="HATPase_c"/>
    <property type="match status" value="1"/>
</dbReference>
<dbReference type="EMBL" id="SZQA01000001">
    <property type="protein sequence ID" value="TKK91746.1"/>
    <property type="molecule type" value="Genomic_DNA"/>
</dbReference>
<feature type="transmembrane region" description="Helical" evidence="9">
    <location>
        <begin position="89"/>
        <end position="110"/>
    </location>
</feature>
<dbReference type="PROSITE" id="PS50109">
    <property type="entry name" value="HIS_KIN"/>
    <property type="match status" value="1"/>
</dbReference>
<dbReference type="OrthoDB" id="227596at2"/>
<dbReference type="PANTHER" id="PTHR24421:SF10">
    <property type="entry name" value="NITRATE_NITRITE SENSOR PROTEIN NARQ"/>
    <property type="match status" value="1"/>
</dbReference>
<evidence type="ECO:0000256" key="5">
    <source>
        <dbReference type="ARBA" id="ARBA00022741"/>
    </source>
</evidence>
<gene>
    <name evidence="11" type="ORF">FDA94_01530</name>
</gene>
<dbReference type="CDD" id="cd16917">
    <property type="entry name" value="HATPase_UhpB-NarQ-NarX-like"/>
    <property type="match status" value="1"/>
</dbReference>
<accession>A0A4U3MTB5</accession>
<keyword evidence="6 11" id="KW-0418">Kinase</keyword>
<dbReference type="GO" id="GO:0005524">
    <property type="term" value="F:ATP binding"/>
    <property type="evidence" value="ECO:0007669"/>
    <property type="project" value="UniProtKB-KW"/>
</dbReference>
<evidence type="ECO:0000313" key="12">
    <source>
        <dbReference type="Proteomes" id="UP000308705"/>
    </source>
</evidence>
<dbReference type="Gene3D" id="3.30.565.10">
    <property type="entry name" value="Histidine kinase-like ATPase, C-terminal domain"/>
    <property type="match status" value="1"/>
</dbReference>
<keyword evidence="4" id="KW-0808">Transferase</keyword>
<feature type="domain" description="Histidine kinase" evidence="10">
    <location>
        <begin position="273"/>
        <end position="358"/>
    </location>
</feature>
<proteinExistence type="predicted"/>
<dbReference type="Gene3D" id="1.20.5.1930">
    <property type="match status" value="1"/>
</dbReference>
<dbReference type="GO" id="GO:0016020">
    <property type="term" value="C:membrane"/>
    <property type="evidence" value="ECO:0007669"/>
    <property type="project" value="InterPro"/>
</dbReference>
<keyword evidence="7" id="KW-0067">ATP-binding</keyword>
<dbReference type="InterPro" id="IPR011712">
    <property type="entry name" value="Sig_transdc_His_kin_sub3_dim/P"/>
</dbReference>
<dbReference type="AlphaFoldDB" id="A0A4U3MTB5"/>
<dbReference type="GO" id="GO:0046983">
    <property type="term" value="F:protein dimerization activity"/>
    <property type="evidence" value="ECO:0007669"/>
    <property type="project" value="InterPro"/>
</dbReference>
<organism evidence="11 12">
    <name type="scientific">Herbidospora galbida</name>
    <dbReference type="NCBI Taxonomy" id="2575442"/>
    <lineage>
        <taxon>Bacteria</taxon>
        <taxon>Bacillati</taxon>
        <taxon>Actinomycetota</taxon>
        <taxon>Actinomycetes</taxon>
        <taxon>Streptosporangiales</taxon>
        <taxon>Streptosporangiaceae</taxon>
        <taxon>Herbidospora</taxon>
    </lineage>
</organism>
<dbReference type="InterPro" id="IPR005467">
    <property type="entry name" value="His_kinase_dom"/>
</dbReference>
<evidence type="ECO:0000256" key="3">
    <source>
        <dbReference type="ARBA" id="ARBA00022553"/>
    </source>
</evidence>
<feature type="transmembrane region" description="Helical" evidence="9">
    <location>
        <begin position="56"/>
        <end position="77"/>
    </location>
</feature>
<keyword evidence="9" id="KW-0812">Transmembrane</keyword>
<reference evidence="11 12" key="1">
    <citation type="submission" date="2019-04" db="EMBL/GenBank/DDBJ databases">
        <title>Herbidospora sp. NEAU-GS14.nov., a novel actinomycete isolated from soil.</title>
        <authorList>
            <person name="Han L."/>
        </authorList>
    </citation>
    <scope>NUCLEOTIDE SEQUENCE [LARGE SCALE GENOMIC DNA]</scope>
    <source>
        <strain evidence="11 12">NEAU-GS14</strain>
    </source>
</reference>
<keyword evidence="12" id="KW-1185">Reference proteome</keyword>
<protein>
    <recommendedName>
        <fullName evidence="2">histidine kinase</fullName>
        <ecNumber evidence="2">2.7.13.3</ecNumber>
    </recommendedName>
</protein>
<dbReference type="Pfam" id="PF02518">
    <property type="entry name" value="HATPase_c"/>
    <property type="match status" value="1"/>
</dbReference>
<dbReference type="PANTHER" id="PTHR24421">
    <property type="entry name" value="NITRATE/NITRITE SENSOR PROTEIN NARX-RELATED"/>
    <property type="match status" value="1"/>
</dbReference>
<dbReference type="InterPro" id="IPR050482">
    <property type="entry name" value="Sensor_HK_TwoCompSys"/>
</dbReference>
<evidence type="ECO:0000256" key="9">
    <source>
        <dbReference type="SAM" id="Phobius"/>
    </source>
</evidence>
<keyword evidence="5" id="KW-0547">Nucleotide-binding</keyword>
<evidence type="ECO:0000256" key="6">
    <source>
        <dbReference type="ARBA" id="ARBA00022777"/>
    </source>
</evidence>
<feature type="transmembrane region" description="Helical" evidence="9">
    <location>
        <begin position="7"/>
        <end position="25"/>
    </location>
</feature>